<comment type="caution">
    <text evidence="2">The sequence shown here is derived from an EMBL/GenBank/DDBJ whole genome shotgun (WGS) entry which is preliminary data.</text>
</comment>
<keyword evidence="1" id="KW-1133">Transmembrane helix</keyword>
<organism evidence="2 3">
    <name type="scientific">Amycolatopsis heterodermiae</name>
    <dbReference type="NCBI Taxonomy" id="3110235"/>
    <lineage>
        <taxon>Bacteria</taxon>
        <taxon>Bacillati</taxon>
        <taxon>Actinomycetota</taxon>
        <taxon>Actinomycetes</taxon>
        <taxon>Pseudonocardiales</taxon>
        <taxon>Pseudonocardiaceae</taxon>
        <taxon>Amycolatopsis</taxon>
    </lineage>
</organism>
<feature type="transmembrane region" description="Helical" evidence="1">
    <location>
        <begin position="157"/>
        <end position="173"/>
    </location>
</feature>
<dbReference type="PANTHER" id="PTHR36840">
    <property type="entry name" value="BLL5714 PROTEIN"/>
    <property type="match status" value="1"/>
</dbReference>
<evidence type="ECO:0000313" key="2">
    <source>
        <dbReference type="EMBL" id="MEA5366704.1"/>
    </source>
</evidence>
<evidence type="ECO:0000313" key="3">
    <source>
        <dbReference type="Proteomes" id="UP001304298"/>
    </source>
</evidence>
<name>A0ABU5RLU0_9PSEU</name>
<evidence type="ECO:0000256" key="1">
    <source>
        <dbReference type="SAM" id="Phobius"/>
    </source>
</evidence>
<reference evidence="2 3" key="1">
    <citation type="submission" date="2023-12" db="EMBL/GenBank/DDBJ databases">
        <title>Amycolatopsis sp. V23-08.</title>
        <authorList>
            <person name="Somphong A."/>
        </authorList>
    </citation>
    <scope>NUCLEOTIDE SEQUENCE [LARGE SCALE GENOMIC DNA]</scope>
    <source>
        <strain evidence="2 3">V23-08</strain>
    </source>
</reference>
<feature type="transmembrane region" description="Helical" evidence="1">
    <location>
        <begin position="218"/>
        <end position="239"/>
    </location>
</feature>
<keyword evidence="1" id="KW-0812">Transmembrane</keyword>
<dbReference type="EMBL" id="JAYFSI010000017">
    <property type="protein sequence ID" value="MEA5366704.1"/>
    <property type="molecule type" value="Genomic_DNA"/>
</dbReference>
<feature type="transmembrane region" description="Helical" evidence="1">
    <location>
        <begin position="321"/>
        <end position="339"/>
    </location>
</feature>
<feature type="transmembrane region" description="Helical" evidence="1">
    <location>
        <begin position="79"/>
        <end position="99"/>
    </location>
</feature>
<dbReference type="Pfam" id="PF06772">
    <property type="entry name" value="LtrA"/>
    <property type="match status" value="1"/>
</dbReference>
<feature type="transmembrane region" description="Helical" evidence="1">
    <location>
        <begin position="286"/>
        <end position="309"/>
    </location>
</feature>
<dbReference type="PANTHER" id="PTHR36840:SF1">
    <property type="entry name" value="BLL5714 PROTEIN"/>
    <property type="match status" value="1"/>
</dbReference>
<keyword evidence="3" id="KW-1185">Reference proteome</keyword>
<proteinExistence type="predicted"/>
<feature type="transmembrane region" description="Helical" evidence="1">
    <location>
        <begin position="105"/>
        <end position="123"/>
    </location>
</feature>
<accession>A0ABU5RLU0</accession>
<protein>
    <submittedName>
        <fullName evidence="2">Low temperature requirement protein A</fullName>
    </submittedName>
</protein>
<gene>
    <name evidence="2" type="ORF">VA596_44735</name>
</gene>
<feature type="transmembrane region" description="Helical" evidence="1">
    <location>
        <begin position="371"/>
        <end position="390"/>
    </location>
</feature>
<feature type="transmembrane region" description="Helical" evidence="1">
    <location>
        <begin position="19"/>
        <end position="37"/>
    </location>
</feature>
<dbReference type="Proteomes" id="UP001304298">
    <property type="component" value="Unassembled WGS sequence"/>
</dbReference>
<feature type="transmembrane region" description="Helical" evidence="1">
    <location>
        <begin position="135"/>
        <end position="151"/>
    </location>
</feature>
<dbReference type="InterPro" id="IPR010640">
    <property type="entry name" value="Low_temperature_requirement_A"/>
</dbReference>
<keyword evidence="1" id="KW-0472">Membrane</keyword>
<feature type="transmembrane region" description="Helical" evidence="1">
    <location>
        <begin position="43"/>
        <end position="67"/>
    </location>
</feature>
<dbReference type="RefSeq" id="WP_323336120.1">
    <property type="nucleotide sequence ID" value="NZ_JAYFSI010000017.1"/>
</dbReference>
<sequence length="421" mass="45532">MTEEQDSAEHGRRVGWVELYFDLVFVFAVSQVTHAIVADPRWAHVASALGLFATLWWTWIGFALLYNRVGDDTRVTDRLFVLAGTVPCAIAATQAHHVFEGHPAGFAGALAGVRLILAVAHWWSGRGKAGVRRITWGYAAAAAVFAVSAFVPRPWVFVLWAFALIQEAGFLLLDKGDDWRRDRHDGPRPSREAKMRSLLAPTSTPGRAVDAGHLSERFGLFMILLLGELVITVGGAALDRPADDLGYWLALIGGLVLAGALWWVYFTSAAEIYERMLGLSGGNPALAYFLYAGGHLFPAFSLLLVAAGVDLSLHESPPTSAAWFVTAGLTAYLSGTRVFSMQPRKWYVNVLQIAALATTVNLALLRHVLSAPAVVMVIAVWAVGSAALSARVRHGVLESLSDNPAAFFRASELDLERDSGA</sequence>
<feature type="transmembrane region" description="Helical" evidence="1">
    <location>
        <begin position="245"/>
        <end position="265"/>
    </location>
</feature>